<protein>
    <submittedName>
        <fullName evidence="1">Uncharacterized protein</fullName>
    </submittedName>
</protein>
<dbReference type="eggNOG" id="COG3329">
    <property type="taxonomic scope" value="Bacteria"/>
</dbReference>
<dbReference type="InterPro" id="IPR010293">
    <property type="entry name" value="Sbt_1"/>
</dbReference>
<evidence type="ECO:0000313" key="1">
    <source>
        <dbReference type="EMBL" id="AGI66212.1"/>
    </source>
</evidence>
<dbReference type="HOGENOM" id="CLU_2207338_0_0_5"/>
<evidence type="ECO:0000313" key="2">
    <source>
        <dbReference type="Proteomes" id="UP000005307"/>
    </source>
</evidence>
<dbReference type="OrthoDB" id="345121at2"/>
<keyword evidence="2" id="KW-1185">Reference proteome</keyword>
<gene>
    <name evidence="1" type="ORF">OAN307_c04740</name>
</gene>
<dbReference type="STRING" id="391626.OAN307_c04740"/>
<accession>M9R1U4</accession>
<name>M9R1U4_9RHOB</name>
<sequence length="107" mass="11110">MVEIFDLAAANLLSSVILSFVPGIFAALGRSDLSVPEVAVRALQSISVSTVAFEMLKIMTNLSRIDAAAVTSHYGTIAVVTFVSATSVLNGRGISSKGYMVTVAAVM</sequence>
<dbReference type="PANTHER" id="PTHR40400:SF1">
    <property type="entry name" value="SLR1512 PROTEIN"/>
    <property type="match status" value="1"/>
</dbReference>
<dbReference type="KEGG" id="oat:OAN307_c04740"/>
<dbReference type="PANTHER" id="PTHR40400">
    <property type="entry name" value="SLR1512 PROTEIN"/>
    <property type="match status" value="1"/>
</dbReference>
<dbReference type="RefSeq" id="WP_015498261.1">
    <property type="nucleotide sequence ID" value="NC_020911.1"/>
</dbReference>
<reference evidence="1 2" key="1">
    <citation type="journal article" date="2013" name="PLoS ONE">
        <title>Poles Apart: Arctic and Antarctic Octadecabacter strains Share High Genome Plasticity and a New Type of Xanthorhodopsin.</title>
        <authorList>
            <person name="Vollmers J."/>
            <person name="Voget S."/>
            <person name="Dietrich S."/>
            <person name="Gollnow K."/>
            <person name="Smits M."/>
            <person name="Meyer K."/>
            <person name="Brinkhoff T."/>
            <person name="Simon M."/>
            <person name="Daniel R."/>
        </authorList>
    </citation>
    <scope>NUCLEOTIDE SEQUENCE [LARGE SCALE GENOMIC DNA]</scope>
    <source>
        <strain evidence="1 2">307</strain>
    </source>
</reference>
<dbReference type="Proteomes" id="UP000005307">
    <property type="component" value="Chromosome"/>
</dbReference>
<dbReference type="AlphaFoldDB" id="M9R1U4"/>
<dbReference type="EMBL" id="CP003740">
    <property type="protein sequence ID" value="AGI66212.1"/>
    <property type="molecule type" value="Genomic_DNA"/>
</dbReference>
<organism evidence="1 2">
    <name type="scientific">Octadecabacter antarcticus 307</name>
    <dbReference type="NCBI Taxonomy" id="391626"/>
    <lineage>
        <taxon>Bacteria</taxon>
        <taxon>Pseudomonadati</taxon>
        <taxon>Pseudomonadota</taxon>
        <taxon>Alphaproteobacteria</taxon>
        <taxon>Rhodobacterales</taxon>
        <taxon>Roseobacteraceae</taxon>
        <taxon>Octadecabacter</taxon>
    </lineage>
</organism>
<dbReference type="Pfam" id="PF05982">
    <property type="entry name" value="Sbt_1"/>
    <property type="match status" value="1"/>
</dbReference>
<proteinExistence type="predicted"/>